<reference evidence="2 3" key="1">
    <citation type="journal article" date="2021" name="Sci. Rep.">
        <title>The genome of the diatom Chaetoceros tenuissimus carries an ancient integrated fragment of an extant virus.</title>
        <authorList>
            <person name="Hongo Y."/>
            <person name="Kimura K."/>
            <person name="Takaki Y."/>
            <person name="Yoshida Y."/>
            <person name="Baba S."/>
            <person name="Kobayashi G."/>
            <person name="Nagasaki K."/>
            <person name="Hano T."/>
            <person name="Tomaru Y."/>
        </authorList>
    </citation>
    <scope>NUCLEOTIDE SEQUENCE [LARGE SCALE GENOMIC DNA]</scope>
    <source>
        <strain evidence="2 3">NIES-3715</strain>
    </source>
</reference>
<evidence type="ECO:0000313" key="2">
    <source>
        <dbReference type="EMBL" id="GFH59236.1"/>
    </source>
</evidence>
<proteinExistence type="predicted"/>
<accession>A0AAD3HDH9</accession>
<dbReference type="Proteomes" id="UP001054902">
    <property type="component" value="Unassembled WGS sequence"/>
</dbReference>
<sequence length="244" mass="27092">MSSTAPFSIGVSSSTMPAATTSVDMSLDDLIKARRKEAEQQKKKQATAKRRQDPKATKQNKPTQAQKATGASKAKRDAKTAARRGVKINPKPTPMEIEKQVYRQSRTGKTQQEGGRRSKRIRNQNNNKSEADKKIKKRNQQLDKKKNQKQTQKAQKEEIVKPPGQAIRAAKSALSKAGFNAPKGMKMVVSFVAKEEKHNETKGRNQRGQKNNNSNNNNGGGKNKNQIPKNPGRGRGNNRRGGRR</sequence>
<feature type="compositionally biased region" description="Basic and acidic residues" evidence="1">
    <location>
        <begin position="193"/>
        <end position="203"/>
    </location>
</feature>
<protein>
    <submittedName>
        <fullName evidence="2">Uncharacterized protein</fullName>
    </submittedName>
</protein>
<feature type="compositionally biased region" description="Polar residues" evidence="1">
    <location>
        <begin position="57"/>
        <end position="69"/>
    </location>
</feature>
<comment type="caution">
    <text evidence="2">The sequence shown here is derived from an EMBL/GenBank/DDBJ whole genome shotgun (WGS) entry which is preliminary data.</text>
</comment>
<gene>
    <name evidence="2" type="ORF">CTEN210_15712</name>
</gene>
<feature type="compositionally biased region" description="Basic and acidic residues" evidence="1">
    <location>
        <begin position="29"/>
        <end position="42"/>
    </location>
</feature>
<feature type="compositionally biased region" description="Polar residues" evidence="1">
    <location>
        <begin position="1"/>
        <end position="24"/>
    </location>
</feature>
<feature type="region of interest" description="Disordered" evidence="1">
    <location>
        <begin position="1"/>
        <end position="244"/>
    </location>
</feature>
<feature type="compositionally biased region" description="Polar residues" evidence="1">
    <location>
        <begin position="102"/>
        <end position="113"/>
    </location>
</feature>
<feature type="compositionally biased region" description="Low complexity" evidence="1">
    <location>
        <begin position="206"/>
        <end position="231"/>
    </location>
</feature>
<name>A0AAD3HDH9_9STRA</name>
<evidence type="ECO:0000313" key="3">
    <source>
        <dbReference type="Proteomes" id="UP001054902"/>
    </source>
</evidence>
<dbReference type="AlphaFoldDB" id="A0AAD3HDH9"/>
<organism evidence="2 3">
    <name type="scientific">Chaetoceros tenuissimus</name>
    <dbReference type="NCBI Taxonomy" id="426638"/>
    <lineage>
        <taxon>Eukaryota</taxon>
        <taxon>Sar</taxon>
        <taxon>Stramenopiles</taxon>
        <taxon>Ochrophyta</taxon>
        <taxon>Bacillariophyta</taxon>
        <taxon>Coscinodiscophyceae</taxon>
        <taxon>Chaetocerotophycidae</taxon>
        <taxon>Chaetocerotales</taxon>
        <taxon>Chaetocerotaceae</taxon>
        <taxon>Chaetoceros</taxon>
    </lineage>
</organism>
<dbReference type="EMBL" id="BLLK01000062">
    <property type="protein sequence ID" value="GFH59236.1"/>
    <property type="molecule type" value="Genomic_DNA"/>
</dbReference>
<keyword evidence="3" id="KW-1185">Reference proteome</keyword>
<evidence type="ECO:0000256" key="1">
    <source>
        <dbReference type="SAM" id="MobiDB-lite"/>
    </source>
</evidence>